<keyword evidence="12" id="KW-0732">Signal</keyword>
<dbReference type="Gene3D" id="2.40.160.20">
    <property type="match status" value="1"/>
</dbReference>
<dbReference type="GO" id="GO:0009279">
    <property type="term" value="C:cell outer membrane"/>
    <property type="evidence" value="ECO:0007669"/>
    <property type="project" value="UniProtKB-SubCell"/>
</dbReference>
<evidence type="ECO:0000256" key="9">
    <source>
        <dbReference type="ARBA" id="ARBA00023237"/>
    </source>
</evidence>
<dbReference type="RefSeq" id="WP_134836220.1">
    <property type="nucleotide sequence ID" value="NZ_SATR01000023.1"/>
</dbReference>
<dbReference type="SUPFAM" id="SSF103088">
    <property type="entry name" value="OmpA-like"/>
    <property type="match status" value="1"/>
</dbReference>
<evidence type="ECO:0000256" key="5">
    <source>
        <dbReference type="ARBA" id="ARBA00022692"/>
    </source>
</evidence>
<evidence type="ECO:0000256" key="1">
    <source>
        <dbReference type="ARBA" id="ARBA00004571"/>
    </source>
</evidence>
<dbReference type="InterPro" id="IPR036737">
    <property type="entry name" value="OmpA-like_sf"/>
</dbReference>
<dbReference type="PANTHER" id="PTHR30329">
    <property type="entry name" value="STATOR ELEMENT OF FLAGELLAR MOTOR COMPLEX"/>
    <property type="match status" value="1"/>
</dbReference>
<dbReference type="EMBL" id="SATR01000023">
    <property type="protein sequence ID" value="TFH90750.1"/>
    <property type="molecule type" value="Genomic_DNA"/>
</dbReference>
<keyword evidence="7" id="KW-0626">Porin</keyword>
<protein>
    <submittedName>
        <fullName evidence="14">OmpA family protein</fullName>
    </submittedName>
</protein>
<comment type="similarity">
    <text evidence="2">Belongs to the outer membrane OOP (TC 1.B.6) superfamily. OmpA family.</text>
</comment>
<dbReference type="PRINTS" id="PR01023">
    <property type="entry name" value="NAFLGMOTY"/>
</dbReference>
<dbReference type="SUPFAM" id="SSF56925">
    <property type="entry name" value="OMPA-like"/>
    <property type="match status" value="1"/>
</dbReference>
<dbReference type="PROSITE" id="PS51123">
    <property type="entry name" value="OMPA_2"/>
    <property type="match status" value="1"/>
</dbReference>
<dbReference type="InterPro" id="IPR006665">
    <property type="entry name" value="OmpA-like"/>
</dbReference>
<dbReference type="CDD" id="cd07185">
    <property type="entry name" value="OmpA_C-like"/>
    <property type="match status" value="1"/>
</dbReference>
<evidence type="ECO:0000313" key="15">
    <source>
        <dbReference type="Proteomes" id="UP000297753"/>
    </source>
</evidence>
<evidence type="ECO:0000256" key="6">
    <source>
        <dbReference type="ARBA" id="ARBA00023065"/>
    </source>
</evidence>
<comment type="caution">
    <text evidence="14">The sequence shown here is derived from an EMBL/GenBank/DDBJ whole genome shotgun (WGS) entry which is preliminary data.</text>
</comment>
<dbReference type="PANTHER" id="PTHR30329:SF21">
    <property type="entry name" value="LIPOPROTEIN YIAD-RELATED"/>
    <property type="match status" value="1"/>
</dbReference>
<keyword evidence="4" id="KW-1134">Transmembrane beta strand</keyword>
<keyword evidence="8 10" id="KW-0472">Membrane</keyword>
<dbReference type="GO" id="GO:0046930">
    <property type="term" value="C:pore complex"/>
    <property type="evidence" value="ECO:0007669"/>
    <property type="project" value="UniProtKB-KW"/>
</dbReference>
<sequence length="325" mass="35209">MKKLAAVISASLLLASAPSMAELYVGGKVGKSWLDDACTTATANCDDEASTAGVFAGYEMWDFLSIEGGYDYLGKFTADGLNDDKVEAFTLAPKLNLPITNDISLYGKFGGAYVKYGNQDDYSYLGAAGIEFDSHENVTVRVEYQTITDANNDQVRAMGNSATLGFVYKFGGSEEAAPVAVVEEEMTEEVVVEETPAEPVVETKTFETQQLGTGSFKLNSTELNQDSAAQLDELVEFLNTYPQANVEIVGYTDTSGAAEYNQVVSEKRAQSVANALEEKGIDSSRITARGEGENNPIASNETREGREQNRRVEVIVPEFEYQVAQ</sequence>
<feature type="chain" id="PRO_5021407342" evidence="12">
    <location>
        <begin position="22"/>
        <end position="325"/>
    </location>
</feature>
<feature type="signal peptide" evidence="12">
    <location>
        <begin position="1"/>
        <end position="21"/>
    </location>
</feature>
<comment type="subcellular location">
    <subcellularLocation>
        <location evidence="1">Cell outer membrane</location>
        <topology evidence="1">Multi-pass membrane protein</topology>
    </subcellularLocation>
</comment>
<evidence type="ECO:0000256" key="3">
    <source>
        <dbReference type="ARBA" id="ARBA00022448"/>
    </source>
</evidence>
<dbReference type="Pfam" id="PF01389">
    <property type="entry name" value="OmpA_membrane"/>
    <property type="match status" value="1"/>
</dbReference>
<feature type="compositionally biased region" description="Basic and acidic residues" evidence="11">
    <location>
        <begin position="301"/>
        <end position="310"/>
    </location>
</feature>
<keyword evidence="3" id="KW-0813">Transport</keyword>
<keyword evidence="5" id="KW-0812">Transmembrane</keyword>
<evidence type="ECO:0000259" key="13">
    <source>
        <dbReference type="PROSITE" id="PS51123"/>
    </source>
</evidence>
<evidence type="ECO:0000256" key="8">
    <source>
        <dbReference type="ARBA" id="ARBA00023136"/>
    </source>
</evidence>
<feature type="domain" description="OmpA-like" evidence="13">
    <location>
        <begin position="202"/>
        <end position="320"/>
    </location>
</feature>
<reference evidence="14 15" key="1">
    <citation type="submission" date="2019-01" db="EMBL/GenBank/DDBJ databases">
        <title>Vibrio BEI176 sp. nov, a marine bacterium isolated from China: eastern marignal seas.</title>
        <authorList>
            <person name="Li B."/>
        </authorList>
    </citation>
    <scope>NUCLEOTIDE SEQUENCE [LARGE SCALE GENOMIC DNA]</scope>
    <source>
        <strain evidence="14 15">BEI176</strain>
    </source>
</reference>
<evidence type="ECO:0000256" key="7">
    <source>
        <dbReference type="ARBA" id="ARBA00023114"/>
    </source>
</evidence>
<evidence type="ECO:0000256" key="12">
    <source>
        <dbReference type="SAM" id="SignalP"/>
    </source>
</evidence>
<keyword evidence="15" id="KW-1185">Reference proteome</keyword>
<evidence type="ECO:0000313" key="14">
    <source>
        <dbReference type="EMBL" id="TFH90750.1"/>
    </source>
</evidence>
<accession>A0A4Y8WCR5</accession>
<dbReference type="InterPro" id="IPR050330">
    <property type="entry name" value="Bact_OuterMem_StrucFunc"/>
</dbReference>
<name>A0A4Y8WCR5_9VIBR</name>
<dbReference type="GO" id="GO:0015288">
    <property type="term" value="F:porin activity"/>
    <property type="evidence" value="ECO:0007669"/>
    <property type="project" value="UniProtKB-KW"/>
</dbReference>
<dbReference type="PRINTS" id="PR01021">
    <property type="entry name" value="OMPADOMAIN"/>
</dbReference>
<evidence type="ECO:0000256" key="10">
    <source>
        <dbReference type="PROSITE-ProRule" id="PRU00473"/>
    </source>
</evidence>
<dbReference type="Proteomes" id="UP000297753">
    <property type="component" value="Unassembled WGS sequence"/>
</dbReference>
<evidence type="ECO:0000256" key="2">
    <source>
        <dbReference type="ARBA" id="ARBA00005710"/>
    </source>
</evidence>
<dbReference type="InterPro" id="IPR000498">
    <property type="entry name" value="OmpA-like_TM_dom"/>
</dbReference>
<dbReference type="Gene3D" id="3.30.1330.60">
    <property type="entry name" value="OmpA-like domain"/>
    <property type="match status" value="1"/>
</dbReference>
<gene>
    <name evidence="14" type="ORF">ELS82_15165</name>
</gene>
<proteinExistence type="inferred from homology"/>
<feature type="region of interest" description="Disordered" evidence="11">
    <location>
        <begin position="287"/>
        <end position="310"/>
    </location>
</feature>
<keyword evidence="6" id="KW-0406">Ion transport</keyword>
<evidence type="ECO:0000256" key="4">
    <source>
        <dbReference type="ARBA" id="ARBA00022452"/>
    </source>
</evidence>
<dbReference type="InterPro" id="IPR011250">
    <property type="entry name" value="OMP/PagP_B-barrel"/>
</dbReference>
<dbReference type="InterPro" id="IPR006664">
    <property type="entry name" value="OMP_bac"/>
</dbReference>
<dbReference type="OrthoDB" id="9782229at2"/>
<dbReference type="GO" id="GO:0006811">
    <property type="term" value="P:monoatomic ion transport"/>
    <property type="evidence" value="ECO:0007669"/>
    <property type="project" value="UniProtKB-KW"/>
</dbReference>
<keyword evidence="9" id="KW-0998">Cell outer membrane</keyword>
<dbReference type="Pfam" id="PF00691">
    <property type="entry name" value="OmpA"/>
    <property type="match status" value="1"/>
</dbReference>
<dbReference type="AlphaFoldDB" id="A0A4Y8WCR5"/>
<organism evidence="14 15">
    <name type="scientific">Vibrio ouci</name>
    <dbReference type="NCBI Taxonomy" id="2499078"/>
    <lineage>
        <taxon>Bacteria</taxon>
        <taxon>Pseudomonadati</taxon>
        <taxon>Pseudomonadota</taxon>
        <taxon>Gammaproteobacteria</taxon>
        <taxon>Vibrionales</taxon>
        <taxon>Vibrionaceae</taxon>
        <taxon>Vibrio</taxon>
    </lineage>
</organism>
<evidence type="ECO:0000256" key="11">
    <source>
        <dbReference type="SAM" id="MobiDB-lite"/>
    </source>
</evidence>